<keyword evidence="6 12" id="KW-1133">Transmembrane helix</keyword>
<evidence type="ECO:0000259" key="13">
    <source>
        <dbReference type="PROSITE" id="PS50111"/>
    </source>
</evidence>
<evidence type="ECO:0000256" key="9">
    <source>
        <dbReference type="ARBA" id="ARBA00029447"/>
    </source>
</evidence>
<proteinExistence type="inferred from homology"/>
<dbReference type="PROSITE" id="PS50885">
    <property type="entry name" value="HAMP"/>
    <property type="match status" value="1"/>
</dbReference>
<protein>
    <submittedName>
        <fullName evidence="16">PAS domain S-box</fullName>
    </submittedName>
</protein>
<dbReference type="Gene3D" id="3.30.450.20">
    <property type="entry name" value="PAS domain"/>
    <property type="match status" value="1"/>
</dbReference>
<name>A0A0K6IR39_9PROT</name>
<dbReference type="FunFam" id="1.10.287.950:FF:000001">
    <property type="entry name" value="Methyl-accepting chemotaxis sensory transducer"/>
    <property type="match status" value="1"/>
</dbReference>
<evidence type="ECO:0000256" key="6">
    <source>
        <dbReference type="ARBA" id="ARBA00022989"/>
    </source>
</evidence>
<dbReference type="PANTHER" id="PTHR32089">
    <property type="entry name" value="METHYL-ACCEPTING CHEMOTAXIS PROTEIN MCPB"/>
    <property type="match status" value="1"/>
</dbReference>
<evidence type="ECO:0000256" key="12">
    <source>
        <dbReference type="SAM" id="Phobius"/>
    </source>
</evidence>
<dbReference type="InterPro" id="IPR035965">
    <property type="entry name" value="PAS-like_dom_sf"/>
</dbReference>
<evidence type="ECO:0000256" key="8">
    <source>
        <dbReference type="ARBA" id="ARBA00023224"/>
    </source>
</evidence>
<evidence type="ECO:0000256" key="1">
    <source>
        <dbReference type="ARBA" id="ARBA00004651"/>
    </source>
</evidence>
<dbReference type="CDD" id="cd00130">
    <property type="entry name" value="PAS"/>
    <property type="match status" value="1"/>
</dbReference>
<dbReference type="Proteomes" id="UP000182108">
    <property type="component" value="Unassembled WGS sequence"/>
</dbReference>
<dbReference type="GO" id="GO:0006935">
    <property type="term" value="P:chemotaxis"/>
    <property type="evidence" value="ECO:0007669"/>
    <property type="project" value="UniProtKB-KW"/>
</dbReference>
<dbReference type="InterPro" id="IPR003122">
    <property type="entry name" value="Tar_rcpt_lig-bd"/>
</dbReference>
<comment type="similarity">
    <text evidence="9">Belongs to the methyl-accepting chemotaxis (MCP) protein family.</text>
</comment>
<dbReference type="InterPro" id="IPR004089">
    <property type="entry name" value="MCPsignal_dom"/>
</dbReference>
<keyword evidence="4" id="KW-0145">Chemotaxis</keyword>
<feature type="coiled-coil region" evidence="11">
    <location>
        <begin position="662"/>
        <end position="689"/>
    </location>
</feature>
<keyword evidence="8 10" id="KW-0807">Transducer</keyword>
<dbReference type="CDD" id="cd11386">
    <property type="entry name" value="MCP_signal"/>
    <property type="match status" value="1"/>
</dbReference>
<evidence type="ECO:0000259" key="14">
    <source>
        <dbReference type="PROSITE" id="PS50112"/>
    </source>
</evidence>
<accession>A0A0K6IR39</accession>
<evidence type="ECO:0000256" key="7">
    <source>
        <dbReference type="ARBA" id="ARBA00023136"/>
    </source>
</evidence>
<dbReference type="Pfam" id="PF02203">
    <property type="entry name" value="TarH"/>
    <property type="match status" value="1"/>
</dbReference>
<evidence type="ECO:0000256" key="3">
    <source>
        <dbReference type="ARBA" id="ARBA00022481"/>
    </source>
</evidence>
<evidence type="ECO:0000256" key="11">
    <source>
        <dbReference type="SAM" id="Coils"/>
    </source>
</evidence>
<dbReference type="EMBL" id="CYHH01000002">
    <property type="protein sequence ID" value="CUB05563.1"/>
    <property type="molecule type" value="Genomic_DNA"/>
</dbReference>
<dbReference type="PANTHER" id="PTHR32089:SF112">
    <property type="entry name" value="LYSOZYME-LIKE PROTEIN-RELATED"/>
    <property type="match status" value="1"/>
</dbReference>
<dbReference type="Gene3D" id="1.10.287.950">
    <property type="entry name" value="Methyl-accepting chemotaxis protein"/>
    <property type="match status" value="1"/>
</dbReference>
<organism evidence="16 17">
    <name type="scientific">Tepidiphilus thermophilus</name>
    <dbReference type="NCBI Taxonomy" id="876478"/>
    <lineage>
        <taxon>Bacteria</taxon>
        <taxon>Pseudomonadati</taxon>
        <taxon>Pseudomonadota</taxon>
        <taxon>Hydrogenophilia</taxon>
        <taxon>Hydrogenophilales</taxon>
        <taxon>Hydrogenophilaceae</taxon>
        <taxon>Tepidiphilus</taxon>
    </lineage>
</organism>
<evidence type="ECO:0000313" key="16">
    <source>
        <dbReference type="EMBL" id="CUB05563.1"/>
    </source>
</evidence>
<dbReference type="InterPro" id="IPR003660">
    <property type="entry name" value="HAMP_dom"/>
</dbReference>
<dbReference type="NCBIfam" id="TIGR00229">
    <property type="entry name" value="sensory_box"/>
    <property type="match status" value="1"/>
</dbReference>
<evidence type="ECO:0000259" key="15">
    <source>
        <dbReference type="PROSITE" id="PS50885"/>
    </source>
</evidence>
<dbReference type="PROSITE" id="PS50111">
    <property type="entry name" value="CHEMOTAXIS_TRANSDUC_2"/>
    <property type="match status" value="1"/>
</dbReference>
<gene>
    <name evidence="16" type="ORF">Ga0061068_10236</name>
</gene>
<dbReference type="SUPFAM" id="SSF55785">
    <property type="entry name" value="PYP-like sensor domain (PAS domain)"/>
    <property type="match status" value="1"/>
</dbReference>
<feature type="domain" description="HAMP" evidence="15">
    <location>
        <begin position="370"/>
        <end position="422"/>
    </location>
</feature>
<feature type="domain" description="PAS" evidence="14">
    <location>
        <begin position="25"/>
        <end position="76"/>
    </location>
</feature>
<dbReference type="Pfam" id="PF00015">
    <property type="entry name" value="MCPsignal"/>
    <property type="match status" value="1"/>
</dbReference>
<reference evidence="17" key="1">
    <citation type="submission" date="2015-08" db="EMBL/GenBank/DDBJ databases">
        <authorList>
            <person name="Babu N.S."/>
            <person name="Beckwith C.J."/>
            <person name="Beseler K.G."/>
            <person name="Brison A."/>
            <person name="Carone J.V."/>
            <person name="Caskin T.P."/>
            <person name="Diamond M."/>
            <person name="Durham M.E."/>
            <person name="Foxe J.M."/>
            <person name="Go M."/>
            <person name="Henderson B.A."/>
            <person name="Jones I.B."/>
            <person name="McGettigan J.A."/>
            <person name="Micheletti S.J."/>
            <person name="Nasrallah M.E."/>
            <person name="Ortiz D."/>
            <person name="Piller C.R."/>
            <person name="Privatt S.R."/>
            <person name="Schneider S.L."/>
            <person name="Sharp S."/>
            <person name="Smith T.C."/>
            <person name="Stanton J.D."/>
            <person name="Ullery H.E."/>
            <person name="Wilson R.J."/>
            <person name="Serrano M.G."/>
            <person name="Buck G."/>
            <person name="Lee V."/>
            <person name="Wang Y."/>
            <person name="Carvalho R."/>
            <person name="Voegtly L."/>
            <person name="Shi R."/>
            <person name="Duckworth R."/>
            <person name="Johnson A."/>
            <person name="Loviza R."/>
            <person name="Walstead R."/>
            <person name="Shah Z."/>
            <person name="Kiflezghi M."/>
            <person name="Wade K."/>
            <person name="Ball S.L."/>
            <person name="Bradley K.W."/>
            <person name="Asai D.J."/>
            <person name="Bowman C.A."/>
            <person name="Russell D.A."/>
            <person name="Pope W.H."/>
            <person name="Jacobs-Sera D."/>
            <person name="Hendrix R.W."/>
            <person name="Hatfull G.F."/>
        </authorList>
    </citation>
    <scope>NUCLEOTIDE SEQUENCE [LARGE SCALE GENOMIC DNA]</scope>
    <source>
        <strain evidence="17">JCM 19170</strain>
    </source>
</reference>
<keyword evidence="11" id="KW-0175">Coiled coil</keyword>
<dbReference type="AlphaFoldDB" id="A0A0K6IR39"/>
<dbReference type="GO" id="GO:0007165">
    <property type="term" value="P:signal transduction"/>
    <property type="evidence" value="ECO:0007669"/>
    <property type="project" value="UniProtKB-KW"/>
</dbReference>
<dbReference type="PROSITE" id="PS50112">
    <property type="entry name" value="PAS"/>
    <property type="match status" value="1"/>
</dbReference>
<dbReference type="Pfam" id="PF08447">
    <property type="entry name" value="PAS_3"/>
    <property type="match status" value="1"/>
</dbReference>
<evidence type="ECO:0000256" key="4">
    <source>
        <dbReference type="ARBA" id="ARBA00022500"/>
    </source>
</evidence>
<keyword evidence="17" id="KW-1185">Reference proteome</keyword>
<comment type="subcellular location">
    <subcellularLocation>
        <location evidence="1">Cell membrane</location>
        <topology evidence="1">Multi-pass membrane protein</topology>
    </subcellularLocation>
</comment>
<dbReference type="OrthoDB" id="5298208at2"/>
<evidence type="ECO:0000256" key="5">
    <source>
        <dbReference type="ARBA" id="ARBA00022692"/>
    </source>
</evidence>
<keyword evidence="2" id="KW-1003">Cell membrane</keyword>
<feature type="transmembrane region" description="Helical" evidence="12">
    <location>
        <begin position="161"/>
        <end position="180"/>
    </location>
</feature>
<evidence type="ECO:0000256" key="10">
    <source>
        <dbReference type="PROSITE-ProRule" id="PRU00284"/>
    </source>
</evidence>
<keyword evidence="5 12" id="KW-0812">Transmembrane</keyword>
<keyword evidence="7 12" id="KW-0472">Membrane</keyword>
<keyword evidence="3" id="KW-0488">Methylation</keyword>
<dbReference type="RefSeq" id="WP_055422768.1">
    <property type="nucleotide sequence ID" value="NZ_CYHH01000002.1"/>
</dbReference>
<feature type="transmembrane region" description="Helical" evidence="12">
    <location>
        <begin position="348"/>
        <end position="369"/>
    </location>
</feature>
<dbReference type="SUPFAM" id="SSF58104">
    <property type="entry name" value="Methyl-accepting chemotaxis protein (MCP) signaling domain"/>
    <property type="match status" value="1"/>
</dbReference>
<dbReference type="GO" id="GO:0005886">
    <property type="term" value="C:plasma membrane"/>
    <property type="evidence" value="ECO:0007669"/>
    <property type="project" value="UniProtKB-SubCell"/>
</dbReference>
<evidence type="ECO:0000313" key="17">
    <source>
        <dbReference type="Proteomes" id="UP000182108"/>
    </source>
</evidence>
<dbReference type="InterPro" id="IPR013655">
    <property type="entry name" value="PAS_fold_3"/>
</dbReference>
<dbReference type="SMART" id="SM00283">
    <property type="entry name" value="MA"/>
    <property type="match status" value="1"/>
</dbReference>
<dbReference type="InterPro" id="IPR000014">
    <property type="entry name" value="PAS"/>
</dbReference>
<evidence type="ECO:0000256" key="2">
    <source>
        <dbReference type="ARBA" id="ARBA00022475"/>
    </source>
</evidence>
<feature type="domain" description="Methyl-accepting transducer" evidence="13">
    <location>
        <begin position="427"/>
        <end position="663"/>
    </location>
</feature>
<sequence>MRINQPVTQQEYPVRDDVVIVSHTDKEGVIKYVNDDFCEYAGMTREELIGQPHNVIRHPDTPPEVFRDLWETIQSGHPWQGVVKNRRKNGDHYWVKATVAPLPDGSGYMSIRLKASPEEIAAAQALYARLNADPSLRLERGQLRPPAPVRLLRRITLKARFWTTVVVAMLLFTGMGYTAVQTLQSEIGTMGSIYQDRVLPLADLATVKHLIERKGSMLYRAFGEAATQYGSGEYYREEWQEMDRAAAEIDRRIASYLKKTDDPEERALFEKFERNRSAYHELLMTARTALEQAPDRDTALAIAGGFLTAMEDRGRVVHATLDELIAFQRARTDAGLQRAASEARGTEYALLGLGVAGFVLLAVLAAWAGRRIERGMANMLSMARSIARLDLRTDVDDPQRDEIGDLLDALKIMRARFYEVVITLSQVGHKLKDAVQDETQRALQTSDAASKQAEAAQRMASSIEELSATMDEVAASSERSAQQVAEGVERNRAAAARVRASAEKTERLADELSAFAGEVQSLTEAMQSVRSVVEVIRDIAEQTNLLALNAAIEAARAGEQGRGFAVVADEIRKLAERTAKSTVEIGEMIGQVEQKVEATVTHMAEGQRTVGETVESAREAAQEIALVEQSMDQIGTQALAIRDSVQEQAAVTRHEAEEVGRIAEMAESLARLAQQGRELARELDAMTQAMAQMLRQFRT</sequence>